<evidence type="ECO:0000313" key="11">
    <source>
        <dbReference type="EMBL" id="MEQ2299970.1"/>
    </source>
</evidence>
<sequence>MFRISRITDICVTTLLLLGALLVLVYFNESQTDSYPESIHSYHGKVEHSEDHKASHTVFSLLRGRLKSQMGNLSQNLPLRCERNTTMANVYGFDSFSPMIQDFLYYRHCRSFPIILDLPNKCGGVDEPEDIFLLLVIKSSPNNYERREVLRKTWAKERSYKGKMIRRVFIIGTDGTGLEKEQLNNLVRLEHKHYNDILQWDFKDSFYNLTLKQILFLEWMGRRCLQARFLLNGDDDVFAQTDNMIEYLQDNDGSKHLFTGNLIKIAFPKRDPSSKYFVPLLIYEKDVYPPYCGGGGFLLSGYTALVIYKMSALIQILPIDDVYMGMCLAAMKLKPDPHMGVKTLGWYIPSKKIDKYDPCHLKDLLLLHKFSPRDIYFLWNEVQNPNLQCSYKTSTIVKPNKTQTV</sequence>
<comment type="subcellular location">
    <subcellularLocation>
        <location evidence="1 10">Golgi apparatus membrane</location>
        <topology evidence="1 10">Single-pass type II membrane protein</topology>
    </subcellularLocation>
</comment>
<dbReference type="Pfam" id="PF01762">
    <property type="entry name" value="Galactosyl_T"/>
    <property type="match status" value="1"/>
</dbReference>
<keyword evidence="4" id="KW-0808">Transferase</keyword>
<name>A0ABV0Z274_9TELE</name>
<dbReference type="EMBL" id="JAHRIP010048738">
    <property type="protein sequence ID" value="MEQ2299970.1"/>
    <property type="molecule type" value="Genomic_DNA"/>
</dbReference>
<keyword evidence="9 10" id="KW-0472">Membrane</keyword>
<evidence type="ECO:0000256" key="7">
    <source>
        <dbReference type="ARBA" id="ARBA00022989"/>
    </source>
</evidence>
<keyword evidence="3 10" id="KW-0328">Glycosyltransferase</keyword>
<evidence type="ECO:0000256" key="3">
    <source>
        <dbReference type="ARBA" id="ARBA00022676"/>
    </source>
</evidence>
<keyword evidence="8 10" id="KW-0333">Golgi apparatus</keyword>
<dbReference type="Gene3D" id="3.90.550.50">
    <property type="match status" value="1"/>
</dbReference>
<comment type="caution">
    <text evidence="11">The sequence shown here is derived from an EMBL/GenBank/DDBJ whole genome shotgun (WGS) entry which is preliminary data.</text>
</comment>
<evidence type="ECO:0000256" key="6">
    <source>
        <dbReference type="ARBA" id="ARBA00022968"/>
    </source>
</evidence>
<feature type="transmembrane region" description="Helical" evidence="10">
    <location>
        <begin position="7"/>
        <end position="27"/>
    </location>
</feature>
<dbReference type="Proteomes" id="UP001469553">
    <property type="component" value="Unassembled WGS sequence"/>
</dbReference>
<proteinExistence type="inferred from homology"/>
<keyword evidence="5 10" id="KW-0812">Transmembrane</keyword>
<keyword evidence="6 10" id="KW-0735">Signal-anchor</keyword>
<accession>A0ABV0Z274</accession>
<comment type="similarity">
    <text evidence="2 10">Belongs to the glycosyltransferase 31 family.</text>
</comment>
<evidence type="ECO:0000256" key="1">
    <source>
        <dbReference type="ARBA" id="ARBA00004323"/>
    </source>
</evidence>
<evidence type="ECO:0000256" key="2">
    <source>
        <dbReference type="ARBA" id="ARBA00008661"/>
    </source>
</evidence>
<dbReference type="InterPro" id="IPR002659">
    <property type="entry name" value="Glyco_trans_31"/>
</dbReference>
<evidence type="ECO:0000256" key="9">
    <source>
        <dbReference type="ARBA" id="ARBA00023136"/>
    </source>
</evidence>
<evidence type="ECO:0000256" key="10">
    <source>
        <dbReference type="RuleBase" id="RU363063"/>
    </source>
</evidence>
<keyword evidence="12" id="KW-1185">Reference proteome</keyword>
<gene>
    <name evidence="11" type="ORF">AMECASPLE_020507</name>
</gene>
<protein>
    <recommendedName>
        <fullName evidence="10">Hexosyltransferase</fullName>
        <ecNumber evidence="10">2.4.1.-</ecNumber>
    </recommendedName>
</protein>
<reference evidence="11 12" key="1">
    <citation type="submission" date="2021-06" db="EMBL/GenBank/DDBJ databases">
        <authorList>
            <person name="Palmer J.M."/>
        </authorList>
    </citation>
    <scope>NUCLEOTIDE SEQUENCE [LARGE SCALE GENOMIC DNA]</scope>
    <source>
        <strain evidence="11 12">AS_MEX2019</strain>
        <tissue evidence="11">Muscle</tissue>
    </source>
</reference>
<keyword evidence="7 10" id="KW-1133">Transmembrane helix</keyword>
<organism evidence="11 12">
    <name type="scientific">Ameca splendens</name>
    <dbReference type="NCBI Taxonomy" id="208324"/>
    <lineage>
        <taxon>Eukaryota</taxon>
        <taxon>Metazoa</taxon>
        <taxon>Chordata</taxon>
        <taxon>Craniata</taxon>
        <taxon>Vertebrata</taxon>
        <taxon>Euteleostomi</taxon>
        <taxon>Actinopterygii</taxon>
        <taxon>Neopterygii</taxon>
        <taxon>Teleostei</taxon>
        <taxon>Neoteleostei</taxon>
        <taxon>Acanthomorphata</taxon>
        <taxon>Ovalentaria</taxon>
        <taxon>Atherinomorphae</taxon>
        <taxon>Cyprinodontiformes</taxon>
        <taxon>Goodeidae</taxon>
        <taxon>Ameca</taxon>
    </lineage>
</organism>
<evidence type="ECO:0000313" key="12">
    <source>
        <dbReference type="Proteomes" id="UP001469553"/>
    </source>
</evidence>
<dbReference type="PANTHER" id="PTHR11214">
    <property type="entry name" value="BETA-1,3-N-ACETYLGLUCOSAMINYLTRANSFERASE"/>
    <property type="match status" value="1"/>
</dbReference>
<evidence type="ECO:0000256" key="8">
    <source>
        <dbReference type="ARBA" id="ARBA00023034"/>
    </source>
</evidence>
<evidence type="ECO:0000256" key="5">
    <source>
        <dbReference type="ARBA" id="ARBA00022692"/>
    </source>
</evidence>
<dbReference type="PANTHER" id="PTHR11214:SF23">
    <property type="entry name" value="N-ACETYLLACTOSAMINIDE BETA-1,3-N-ACETYLGLUCOSAMINYLTRANSFERASE 3"/>
    <property type="match status" value="1"/>
</dbReference>
<dbReference type="EC" id="2.4.1.-" evidence="10"/>
<evidence type="ECO:0000256" key="4">
    <source>
        <dbReference type="ARBA" id="ARBA00022679"/>
    </source>
</evidence>